<dbReference type="InterPro" id="IPR052611">
    <property type="entry name" value="Plant_RLK_LysM"/>
</dbReference>
<sequence length="713" mass="78622">MAEFLVTKLCLATLFLFIIINCVSCVAFVQPKAQTKPHAKILPKAQPKPQPKSNFLSCDSKSPQASGYHCNAPASVQEHCSTFALFRANSHYSSLHNLTFYLSFNRKVLDSANGFTPKNDLLVKDQAILIPIECKCNGSFFQSDVTKTTIMKDGFYEIAESLEGLTTCKAIQEKNKGISPRDLKEKLRVLVPLRCACPTQLELKQKTAMLLSYPVAVGDTIQNVASKFKVTPAAIISSNSRSGPLKPTKLEPLSTLLIPLAKKPAIIPGIGFSKPPKLAKLNVTNKPFVKPAMQKPKKKKKKNMVGVYAGVAVVGIVSIIGVGAAIFVTQSKKQKLQDLSKRNDDVELHHLSIRTKSEIKTVSEFSHDPLDGPVMDVTPHKMGVGTYSTEELQRATDDFHPSNLIEGFTFHGRLSGKNLAIKRTQPDAIAKMEFGLFHDAYHHHPNILRLLGTCLIDGPDSFLVFEYAKNGSLKDWLHGGLAMKSQFIASCYCFLTWKQRMKICLDVAMGLRYMHHVMNPSYVHRNIKSRNILLDDEFNAKIGNFGMSRCVQDDADDSKSLLTHPATWSRGYLAPEYLKHGIISSSIDIFAYGVVLLEVLSGKTPATRADDKGEGSVLLSNKIKSILASSNCNNELKDWMDHAMGDAYSFDTALTLAKLARECVEDEPALRPTAKEIVDKLSRLVDELPDADQISSSGSSSKSQVKVRSNDHA</sequence>
<dbReference type="InterPro" id="IPR056561">
    <property type="entry name" value="NFP_LYK_LysM1"/>
</dbReference>
<evidence type="ECO:0000313" key="14">
    <source>
        <dbReference type="EMBL" id="RZC74668.1"/>
    </source>
</evidence>
<gene>
    <name evidence="14" type="ORF">C5167_050151</name>
</gene>
<protein>
    <recommendedName>
        <fullName evidence="16">Protein kinase domain-containing protein</fullName>
    </recommendedName>
</protein>
<organism evidence="14 15">
    <name type="scientific">Papaver somniferum</name>
    <name type="common">Opium poppy</name>
    <dbReference type="NCBI Taxonomy" id="3469"/>
    <lineage>
        <taxon>Eukaryota</taxon>
        <taxon>Viridiplantae</taxon>
        <taxon>Streptophyta</taxon>
        <taxon>Embryophyta</taxon>
        <taxon>Tracheophyta</taxon>
        <taxon>Spermatophyta</taxon>
        <taxon>Magnoliopsida</taxon>
        <taxon>Ranunculales</taxon>
        <taxon>Papaveraceae</taxon>
        <taxon>Papaveroideae</taxon>
        <taxon>Papaver</taxon>
    </lineage>
</organism>
<evidence type="ECO:0000259" key="12">
    <source>
        <dbReference type="PROSITE" id="PS50011"/>
    </source>
</evidence>
<dbReference type="OMA" id="TCFRESP"/>
<evidence type="ECO:0000259" key="13">
    <source>
        <dbReference type="PROSITE" id="PS51782"/>
    </source>
</evidence>
<dbReference type="PANTHER" id="PTHR45927">
    <property type="entry name" value="LYSM-DOMAIN RECEPTOR-LIKE KINASE-RELATED"/>
    <property type="match status" value="1"/>
</dbReference>
<reference evidence="14 15" key="1">
    <citation type="journal article" date="2018" name="Science">
        <title>The opium poppy genome and morphinan production.</title>
        <authorList>
            <person name="Guo L."/>
            <person name="Winzer T."/>
            <person name="Yang X."/>
            <person name="Li Y."/>
            <person name="Ning Z."/>
            <person name="He Z."/>
            <person name="Teodor R."/>
            <person name="Lu Y."/>
            <person name="Bowser T.A."/>
            <person name="Graham I.A."/>
            <person name="Ye K."/>
        </authorList>
    </citation>
    <scope>NUCLEOTIDE SEQUENCE [LARGE SCALE GENOMIC DNA]</scope>
    <source>
        <strain evidence="15">cv. HN1</strain>
        <tissue evidence="14">Leaves</tissue>
    </source>
</reference>
<dbReference type="InterPro" id="IPR018392">
    <property type="entry name" value="LysM"/>
</dbReference>
<dbReference type="GO" id="GO:0005524">
    <property type="term" value="F:ATP binding"/>
    <property type="evidence" value="ECO:0007669"/>
    <property type="project" value="UniProtKB-KW"/>
</dbReference>
<dbReference type="Pfam" id="PF07714">
    <property type="entry name" value="PK_Tyr_Ser-Thr"/>
    <property type="match status" value="1"/>
</dbReference>
<feature type="domain" description="Protein kinase" evidence="12">
    <location>
        <begin position="376"/>
        <end position="684"/>
    </location>
</feature>
<feature type="region of interest" description="Disordered" evidence="10">
    <location>
        <begin position="689"/>
        <end position="713"/>
    </location>
</feature>
<evidence type="ECO:0000256" key="5">
    <source>
        <dbReference type="ARBA" id="ARBA00022741"/>
    </source>
</evidence>
<evidence type="ECO:0000256" key="6">
    <source>
        <dbReference type="ARBA" id="ARBA00022840"/>
    </source>
</evidence>
<dbReference type="Gene3D" id="3.10.350.10">
    <property type="entry name" value="LysM domain"/>
    <property type="match status" value="1"/>
</dbReference>
<keyword evidence="3 11" id="KW-0812">Transmembrane</keyword>
<comment type="subcellular location">
    <subcellularLocation>
        <location evidence="1">Cell membrane</location>
        <topology evidence="1">Single-pass membrane protein</topology>
    </subcellularLocation>
</comment>
<dbReference type="SUPFAM" id="SSF56112">
    <property type="entry name" value="Protein kinase-like (PK-like)"/>
    <property type="match status" value="1"/>
</dbReference>
<evidence type="ECO:0000256" key="4">
    <source>
        <dbReference type="ARBA" id="ARBA00022729"/>
    </source>
</evidence>
<accession>A0A4Y7KR85</accession>
<keyword evidence="15" id="KW-1185">Reference proteome</keyword>
<dbReference type="Pfam" id="PF23446">
    <property type="entry name" value="LysM1_NFP_LYK"/>
    <property type="match status" value="1"/>
</dbReference>
<evidence type="ECO:0008006" key="16">
    <source>
        <dbReference type="Google" id="ProtNLM"/>
    </source>
</evidence>
<evidence type="ECO:0000256" key="8">
    <source>
        <dbReference type="ARBA" id="ARBA00023136"/>
    </source>
</evidence>
<evidence type="ECO:0000256" key="11">
    <source>
        <dbReference type="SAM" id="Phobius"/>
    </source>
</evidence>
<evidence type="ECO:0000313" key="15">
    <source>
        <dbReference type="Proteomes" id="UP000316621"/>
    </source>
</evidence>
<dbReference type="GO" id="GO:0005886">
    <property type="term" value="C:plasma membrane"/>
    <property type="evidence" value="ECO:0007669"/>
    <property type="project" value="UniProtKB-SubCell"/>
</dbReference>
<name>A0A4Y7KR85_PAPSO</name>
<dbReference type="OrthoDB" id="4062651at2759"/>
<dbReference type="Gramene" id="RZC74668">
    <property type="protein sequence ID" value="RZC74668"/>
    <property type="gene ID" value="C5167_050151"/>
</dbReference>
<dbReference type="PROSITE" id="PS50011">
    <property type="entry name" value="PROTEIN_KINASE_DOM"/>
    <property type="match status" value="1"/>
</dbReference>
<evidence type="ECO:0000256" key="9">
    <source>
        <dbReference type="ARBA" id="ARBA00023157"/>
    </source>
</evidence>
<dbReference type="Pfam" id="PF01476">
    <property type="entry name" value="LysM"/>
    <property type="match status" value="1"/>
</dbReference>
<evidence type="ECO:0000256" key="2">
    <source>
        <dbReference type="ARBA" id="ARBA00022475"/>
    </source>
</evidence>
<feature type="domain" description="LysM" evidence="13">
    <location>
        <begin position="211"/>
        <end position="258"/>
    </location>
</feature>
<dbReference type="InterPro" id="IPR001245">
    <property type="entry name" value="Ser-Thr/Tyr_kinase_cat_dom"/>
</dbReference>
<proteinExistence type="predicted"/>
<keyword evidence="9" id="KW-1015">Disulfide bond</keyword>
<dbReference type="EMBL" id="CM010722">
    <property type="protein sequence ID" value="RZC74668.1"/>
    <property type="molecule type" value="Genomic_DNA"/>
</dbReference>
<evidence type="ECO:0000256" key="3">
    <source>
        <dbReference type="ARBA" id="ARBA00022692"/>
    </source>
</evidence>
<keyword evidence="5" id="KW-0547">Nucleotide-binding</keyword>
<keyword evidence="6" id="KW-0067">ATP-binding</keyword>
<dbReference type="Proteomes" id="UP000316621">
    <property type="component" value="Chromosome 8"/>
</dbReference>
<evidence type="ECO:0000256" key="7">
    <source>
        <dbReference type="ARBA" id="ARBA00022989"/>
    </source>
</evidence>
<dbReference type="InterPro" id="IPR011009">
    <property type="entry name" value="Kinase-like_dom_sf"/>
</dbReference>
<feature type="transmembrane region" description="Helical" evidence="11">
    <location>
        <begin position="305"/>
        <end position="328"/>
    </location>
</feature>
<dbReference type="InterPro" id="IPR036779">
    <property type="entry name" value="LysM_dom_sf"/>
</dbReference>
<feature type="transmembrane region" description="Helical" evidence="11">
    <location>
        <begin position="6"/>
        <end position="29"/>
    </location>
</feature>
<dbReference type="GO" id="GO:0004672">
    <property type="term" value="F:protein kinase activity"/>
    <property type="evidence" value="ECO:0007669"/>
    <property type="project" value="InterPro"/>
</dbReference>
<dbReference type="Pfam" id="PF23472">
    <property type="entry name" value="LysM2_CERK1_LYK3_4_5"/>
    <property type="match status" value="1"/>
</dbReference>
<dbReference type="InterPro" id="IPR000719">
    <property type="entry name" value="Prot_kinase_dom"/>
</dbReference>
<evidence type="ECO:0000256" key="10">
    <source>
        <dbReference type="SAM" id="MobiDB-lite"/>
    </source>
</evidence>
<evidence type="ECO:0000256" key="1">
    <source>
        <dbReference type="ARBA" id="ARBA00004162"/>
    </source>
</evidence>
<keyword evidence="7 11" id="KW-1133">Transmembrane helix</keyword>
<dbReference type="FunFam" id="1.10.510.10:FF:000468">
    <property type="entry name" value="PTI1-like tyrosine-protein kinase 3"/>
    <property type="match status" value="1"/>
</dbReference>
<keyword evidence="4" id="KW-0732">Signal</keyword>
<keyword evidence="8 11" id="KW-0472">Membrane</keyword>
<dbReference type="AlphaFoldDB" id="A0A4Y7KR85"/>
<dbReference type="Gene3D" id="1.10.510.10">
    <property type="entry name" value="Transferase(Phosphotransferase) domain 1"/>
    <property type="match status" value="1"/>
</dbReference>
<dbReference type="PANTHER" id="PTHR45927:SF13">
    <property type="entry name" value="PROTEIN LYK2"/>
    <property type="match status" value="1"/>
</dbReference>
<dbReference type="InterPro" id="IPR056562">
    <property type="entry name" value="LysM2_CERK1_LYK3_4_5"/>
</dbReference>
<dbReference type="Gene3D" id="3.30.200.20">
    <property type="entry name" value="Phosphorylase Kinase, domain 1"/>
    <property type="match status" value="1"/>
</dbReference>
<keyword evidence="2" id="KW-1003">Cell membrane</keyword>
<dbReference type="PROSITE" id="PS51782">
    <property type="entry name" value="LYSM"/>
    <property type="match status" value="1"/>
</dbReference>